<dbReference type="AlphaFoldDB" id="A0A1L7AK51"/>
<sequence>MQFNHVANRLDTRHFETVVMMLTTRLGFVELRRTERSIWLRQPGTNIDLQFSQSTNPRRDEDKLRSQIAFLSDTPRADLEALAEWAARNGLEAVVGDYSPREFYLDIPSAFVDFVIEAMLPELADYGVSV</sequence>
<evidence type="ECO:0000313" key="2">
    <source>
        <dbReference type="Proteomes" id="UP000185494"/>
    </source>
</evidence>
<dbReference type="SUPFAM" id="SSF54593">
    <property type="entry name" value="Glyoxalase/Bleomycin resistance protein/Dihydroxybiphenyl dioxygenase"/>
    <property type="match status" value="1"/>
</dbReference>
<proteinExistence type="predicted"/>
<evidence type="ECO:0008006" key="3">
    <source>
        <dbReference type="Google" id="ProtNLM"/>
    </source>
</evidence>
<dbReference type="Proteomes" id="UP000185494">
    <property type="component" value="Chromosome 1"/>
</dbReference>
<reference evidence="1 2" key="1">
    <citation type="submission" date="2016-05" db="EMBL/GenBank/DDBJ databases">
        <title>Complete Genome and Methylome Analysis of Psychrotrophic Bacterial Isolates from Antarctic Lake Untersee.</title>
        <authorList>
            <person name="Fomenkov A."/>
            <person name="Akimov V.N."/>
            <person name="Vasilyeva L.V."/>
            <person name="Andersen D."/>
            <person name="Vincze T."/>
            <person name="Roberts R.J."/>
        </authorList>
    </citation>
    <scope>NUCLEOTIDE SEQUENCE [LARGE SCALE GENOMIC DNA]</scope>
    <source>
        <strain evidence="1 2">U14-5</strain>
    </source>
</reference>
<organism evidence="1 2">
    <name type="scientific">Roseomonas gilardii</name>
    <dbReference type="NCBI Taxonomy" id="257708"/>
    <lineage>
        <taxon>Bacteria</taxon>
        <taxon>Pseudomonadati</taxon>
        <taxon>Pseudomonadota</taxon>
        <taxon>Alphaproteobacteria</taxon>
        <taxon>Acetobacterales</taxon>
        <taxon>Roseomonadaceae</taxon>
        <taxon>Roseomonas</taxon>
    </lineage>
</organism>
<dbReference type="STRING" id="257708.RGI145_06630"/>
<protein>
    <recommendedName>
        <fullName evidence="3">VOC domain-containing protein</fullName>
    </recommendedName>
</protein>
<accession>A0A1L7AK51</accession>
<name>A0A1L7AK51_9PROT</name>
<dbReference type="EMBL" id="CP015583">
    <property type="protein sequence ID" value="APT59158.1"/>
    <property type="molecule type" value="Genomic_DNA"/>
</dbReference>
<dbReference type="Gene3D" id="3.10.180.10">
    <property type="entry name" value="2,3-Dihydroxybiphenyl 1,2-Dioxygenase, domain 1"/>
    <property type="match status" value="1"/>
</dbReference>
<gene>
    <name evidence="1" type="ORF">RGI145_06630</name>
</gene>
<dbReference type="KEGG" id="rgi:RGI145_06630"/>
<evidence type="ECO:0000313" key="1">
    <source>
        <dbReference type="EMBL" id="APT59158.1"/>
    </source>
</evidence>
<dbReference type="InterPro" id="IPR029068">
    <property type="entry name" value="Glyas_Bleomycin-R_OHBP_Dase"/>
</dbReference>